<dbReference type="InterPro" id="IPR016039">
    <property type="entry name" value="Thiolase-like"/>
</dbReference>
<evidence type="ECO:0000259" key="3">
    <source>
        <dbReference type="Pfam" id="PF00109"/>
    </source>
</evidence>
<dbReference type="InterPro" id="IPR000794">
    <property type="entry name" value="Beta-ketoacyl_synthase"/>
</dbReference>
<dbReference type="Gene3D" id="3.40.47.10">
    <property type="match status" value="1"/>
</dbReference>
<dbReference type="AlphaFoldDB" id="F3C407"/>
<dbReference type="GO" id="GO:0004315">
    <property type="term" value="F:3-oxoacyl-[acyl-carrier-protein] synthase activity"/>
    <property type="evidence" value="ECO:0007669"/>
    <property type="project" value="UniProtKB-EC"/>
</dbReference>
<name>F3C407_PSESG</name>
<dbReference type="GO" id="GO:0006633">
    <property type="term" value="P:fatty acid biosynthetic process"/>
    <property type="evidence" value="ECO:0007669"/>
    <property type="project" value="UniProtKB-UniPathway"/>
</dbReference>
<dbReference type="Proteomes" id="UP000005466">
    <property type="component" value="Unassembled WGS sequence"/>
</dbReference>
<dbReference type="EC" id="2.3.1.179" evidence="4"/>
<organism evidence="4 5">
    <name type="scientific">Pseudomonas savastanoi pv. glycinea str. race 4</name>
    <dbReference type="NCBI Taxonomy" id="875330"/>
    <lineage>
        <taxon>Bacteria</taxon>
        <taxon>Pseudomonadati</taxon>
        <taxon>Pseudomonadota</taxon>
        <taxon>Gammaproteobacteria</taxon>
        <taxon>Pseudomonadales</taxon>
        <taxon>Pseudomonadaceae</taxon>
        <taxon>Pseudomonas</taxon>
    </lineage>
</organism>
<dbReference type="InterPro" id="IPR014030">
    <property type="entry name" value="Ketoacyl_synth_N"/>
</dbReference>
<protein>
    <submittedName>
        <fullName evidence="4">3-oxoacyl-(Acyl carrier protein) synthase II</fullName>
        <ecNumber evidence="4">2.3.1.179</ecNumber>
    </submittedName>
</protein>
<dbReference type="PROSITE" id="PS00606">
    <property type="entry name" value="KS3_1"/>
    <property type="match status" value="1"/>
</dbReference>
<keyword evidence="2 4" id="KW-0808">Transferase</keyword>
<comment type="caution">
    <text evidence="4">The sequence shown here is derived from an EMBL/GenBank/DDBJ whole genome shotgun (WGS) entry which is preliminary data.</text>
</comment>
<dbReference type="PANTHER" id="PTHR11712:SF336">
    <property type="entry name" value="3-OXOACYL-[ACYL-CARRIER-PROTEIN] SYNTHASE, MITOCHONDRIAL"/>
    <property type="match status" value="1"/>
</dbReference>
<dbReference type="BioCyc" id="PSYR875330:G11XH-2411-MONOMER"/>
<reference evidence="4 5" key="1">
    <citation type="journal article" date="2011" name="PLoS Pathog.">
        <title>Dynamic evolution of pathogenicity revealed by sequencing and comparative genomics of 19 Pseudomonas syringae isolates.</title>
        <authorList>
            <person name="Baltrus D.A."/>
            <person name="Nishimura M.T."/>
            <person name="Romanchuk A."/>
            <person name="Chang J.H."/>
            <person name="Mukhtar M.S."/>
            <person name="Cherkis K."/>
            <person name="Roach J."/>
            <person name="Grant S.R."/>
            <person name="Jones C.D."/>
            <person name="Dangl J.L."/>
        </authorList>
    </citation>
    <scope>NUCLEOTIDE SEQUENCE [LARGE SCALE GENOMIC DNA]</scope>
    <source>
        <strain evidence="5">race 4</strain>
    </source>
</reference>
<evidence type="ECO:0000313" key="5">
    <source>
        <dbReference type="Proteomes" id="UP000005466"/>
    </source>
</evidence>
<dbReference type="EMBL" id="ADWY01000510">
    <property type="protein sequence ID" value="EGH12020.1"/>
    <property type="molecule type" value="Genomic_DNA"/>
</dbReference>
<comment type="pathway">
    <text evidence="1">Lipid metabolism; fatty acid biosynthesis.</text>
</comment>
<feature type="domain" description="Beta-ketoacyl synthase-like N-terminal" evidence="3">
    <location>
        <begin position="4"/>
        <end position="176"/>
    </location>
</feature>
<gene>
    <name evidence="4" type="ORF">Pgy4_11707</name>
</gene>
<sequence length="185" mass="19642">MSRRRVVVTGMGMLSPLGNDVPSSWQGILAGRSGIGLIEHTDLSAFTTRFGGSVKGFNVEEYLAPKEARRLDLFIQYGLAASFQAVRNAGLEVTDANRERIGVAMGSGIGGLTNIENSSRLLHEQGPGRISPFFVPGSIINMISGFLSIHLGAQGPNYSIATACTTATHCIGMAARKTSPMTKRT</sequence>
<dbReference type="PANTHER" id="PTHR11712">
    <property type="entry name" value="POLYKETIDE SYNTHASE-RELATED"/>
    <property type="match status" value="1"/>
</dbReference>
<evidence type="ECO:0000256" key="1">
    <source>
        <dbReference type="ARBA" id="ARBA00005194"/>
    </source>
</evidence>
<accession>F3C407</accession>
<dbReference type="GO" id="GO:0005829">
    <property type="term" value="C:cytosol"/>
    <property type="evidence" value="ECO:0007669"/>
    <property type="project" value="TreeGrafter"/>
</dbReference>
<dbReference type="SUPFAM" id="SSF53901">
    <property type="entry name" value="Thiolase-like"/>
    <property type="match status" value="1"/>
</dbReference>
<dbReference type="Pfam" id="PF00109">
    <property type="entry name" value="ketoacyl-synt"/>
    <property type="match status" value="1"/>
</dbReference>
<dbReference type="HOGENOM" id="CLU_000022_69_7_6"/>
<keyword evidence="4" id="KW-0012">Acyltransferase</keyword>
<evidence type="ECO:0000256" key="2">
    <source>
        <dbReference type="ARBA" id="ARBA00022679"/>
    </source>
</evidence>
<proteinExistence type="predicted"/>
<evidence type="ECO:0000313" key="4">
    <source>
        <dbReference type="EMBL" id="EGH12020.1"/>
    </source>
</evidence>
<dbReference type="PATRIC" id="fig|875330.6.peg.2040"/>
<dbReference type="UniPathway" id="UPA00094"/>
<dbReference type="InterPro" id="IPR018201">
    <property type="entry name" value="Ketoacyl_synth_AS"/>
</dbReference>